<reference evidence="1 2" key="1">
    <citation type="submission" date="2024-01" db="EMBL/GenBank/DDBJ databases">
        <title>The genomes of 5 underutilized Papilionoideae crops provide insights into root nodulation and disease resistanc.</title>
        <authorList>
            <person name="Jiang F."/>
        </authorList>
    </citation>
    <scope>NUCLEOTIDE SEQUENCE [LARGE SCALE GENOMIC DNA]</scope>
    <source>
        <strain evidence="1">LVBAO_FW01</strain>
        <tissue evidence="1">Leaves</tissue>
    </source>
</reference>
<comment type="caution">
    <text evidence="1">The sequence shown here is derived from an EMBL/GenBank/DDBJ whole genome shotgun (WGS) entry which is preliminary data.</text>
</comment>
<dbReference type="AlphaFoldDB" id="A0AAN9JWI3"/>
<dbReference type="EMBL" id="JAYMYQ010000011">
    <property type="protein sequence ID" value="KAK7305386.1"/>
    <property type="molecule type" value="Genomic_DNA"/>
</dbReference>
<dbReference type="Proteomes" id="UP001367508">
    <property type="component" value="Unassembled WGS sequence"/>
</dbReference>
<protein>
    <submittedName>
        <fullName evidence="1">Uncharacterized protein</fullName>
    </submittedName>
</protein>
<gene>
    <name evidence="1" type="ORF">VNO77_43291</name>
</gene>
<evidence type="ECO:0000313" key="1">
    <source>
        <dbReference type="EMBL" id="KAK7305386.1"/>
    </source>
</evidence>
<keyword evidence="2" id="KW-1185">Reference proteome</keyword>
<sequence>MFCFLNKRICITCTVILYDNVQCTIYCLIYFYINYYSFNIKIYLYSPTIYSSETEVKMIVMNYIFSWQMCERLP</sequence>
<proteinExistence type="predicted"/>
<accession>A0AAN9JWI3</accession>
<evidence type="ECO:0000313" key="2">
    <source>
        <dbReference type="Proteomes" id="UP001367508"/>
    </source>
</evidence>
<name>A0AAN9JWI3_CANGL</name>
<organism evidence="1 2">
    <name type="scientific">Canavalia gladiata</name>
    <name type="common">Sword bean</name>
    <name type="synonym">Dolichos gladiatus</name>
    <dbReference type="NCBI Taxonomy" id="3824"/>
    <lineage>
        <taxon>Eukaryota</taxon>
        <taxon>Viridiplantae</taxon>
        <taxon>Streptophyta</taxon>
        <taxon>Embryophyta</taxon>
        <taxon>Tracheophyta</taxon>
        <taxon>Spermatophyta</taxon>
        <taxon>Magnoliopsida</taxon>
        <taxon>eudicotyledons</taxon>
        <taxon>Gunneridae</taxon>
        <taxon>Pentapetalae</taxon>
        <taxon>rosids</taxon>
        <taxon>fabids</taxon>
        <taxon>Fabales</taxon>
        <taxon>Fabaceae</taxon>
        <taxon>Papilionoideae</taxon>
        <taxon>50 kb inversion clade</taxon>
        <taxon>NPAAA clade</taxon>
        <taxon>indigoferoid/millettioid clade</taxon>
        <taxon>Phaseoleae</taxon>
        <taxon>Canavalia</taxon>
    </lineage>
</organism>